<accession>J4H1K1</accession>
<dbReference type="EMBL" id="HE796958">
    <property type="protein sequence ID" value="CCL99954.1"/>
    <property type="molecule type" value="Genomic_DNA"/>
</dbReference>
<protein>
    <submittedName>
        <fullName evidence="1">Uncharacterized protein</fullName>
    </submittedName>
</protein>
<evidence type="ECO:0000313" key="2">
    <source>
        <dbReference type="Proteomes" id="UP000006352"/>
    </source>
</evidence>
<reference evidence="1 2" key="1">
    <citation type="journal article" date="2012" name="Appl. Environ. Microbiol.">
        <title>Short-read sequencing for genomic analysis of the brown rot fungus Fibroporia radiculosa.</title>
        <authorList>
            <person name="Tang J.D."/>
            <person name="Perkins A.D."/>
            <person name="Sonstegard T.S."/>
            <person name="Schroeder S.G."/>
            <person name="Burgess S.C."/>
            <person name="Diehl S.V."/>
        </authorList>
    </citation>
    <scope>NUCLEOTIDE SEQUENCE [LARGE SCALE GENOMIC DNA]</scope>
    <source>
        <strain evidence="1 2">TFFH 294</strain>
    </source>
</reference>
<dbReference type="InParanoid" id="J4H1K1"/>
<sequence>MPVELGLYYIHVSPLTREVNRLQYMTVKPDLTLEGLTVAIEDLQRPQVDSLRIRIWKVNDPFSHEETLEDRLEKSDYMLEQVATRVRNPAQQIHSLLPSTALATRTLGKVKSLRKQPQLPPPECYFFYTIDHKKKVFQPPAVAAVQKCRSIRGTSTNNAHTRKVDEA</sequence>
<dbReference type="GeneID" id="24094865"/>
<dbReference type="RefSeq" id="XP_012179237.1">
    <property type="nucleotide sequence ID" value="XM_012323847.1"/>
</dbReference>
<keyword evidence="2" id="KW-1185">Reference proteome</keyword>
<dbReference type="HOGENOM" id="CLU_135735_0_0_1"/>
<evidence type="ECO:0000313" key="1">
    <source>
        <dbReference type="EMBL" id="CCL99954.1"/>
    </source>
</evidence>
<gene>
    <name evidence="1" type="ORF">FIBRA_01979</name>
</gene>
<organism evidence="1 2">
    <name type="scientific">Fibroporia radiculosa</name>
    <dbReference type="NCBI Taxonomy" id="599839"/>
    <lineage>
        <taxon>Eukaryota</taxon>
        <taxon>Fungi</taxon>
        <taxon>Dikarya</taxon>
        <taxon>Basidiomycota</taxon>
        <taxon>Agaricomycotina</taxon>
        <taxon>Agaricomycetes</taxon>
        <taxon>Polyporales</taxon>
        <taxon>Fibroporiaceae</taxon>
        <taxon>Fibroporia</taxon>
    </lineage>
</organism>
<name>J4H1K1_9APHY</name>
<dbReference type="AlphaFoldDB" id="J4H1K1"/>
<proteinExistence type="predicted"/>
<dbReference type="Proteomes" id="UP000006352">
    <property type="component" value="Unassembled WGS sequence"/>
</dbReference>